<evidence type="ECO:0000256" key="1">
    <source>
        <dbReference type="SAM" id="MobiDB-lite"/>
    </source>
</evidence>
<accession>V9Z3H3</accession>
<name>V9Z3H3_9ACTN</name>
<protein>
    <submittedName>
        <fullName evidence="3">Uncharacterized protein</fullName>
    </submittedName>
</protein>
<dbReference type="AlphaFoldDB" id="V9Z3H3"/>
<keyword evidence="2" id="KW-1133">Transmembrane helix</keyword>
<feature type="compositionally biased region" description="Basic and acidic residues" evidence="1">
    <location>
        <begin position="7"/>
        <end position="21"/>
    </location>
</feature>
<keyword evidence="2" id="KW-0812">Transmembrane</keyword>
<keyword evidence="3" id="KW-0614">Plasmid</keyword>
<feature type="region of interest" description="Disordered" evidence="1">
    <location>
        <begin position="1"/>
        <end position="24"/>
    </location>
</feature>
<organism evidence="3">
    <name type="scientific">Streptomyces sp. FR1</name>
    <dbReference type="NCBI Taxonomy" id="349971"/>
    <lineage>
        <taxon>Bacteria</taxon>
        <taxon>Bacillati</taxon>
        <taxon>Actinomycetota</taxon>
        <taxon>Actinomycetes</taxon>
        <taxon>Kitasatosporales</taxon>
        <taxon>Streptomycetaceae</taxon>
        <taxon>Streptomyces</taxon>
    </lineage>
</organism>
<keyword evidence="2" id="KW-0472">Membrane</keyword>
<evidence type="ECO:0000256" key="2">
    <source>
        <dbReference type="SAM" id="Phobius"/>
    </source>
</evidence>
<dbReference type="EMBL" id="KF602047">
    <property type="protein sequence ID" value="AHE38678.1"/>
    <property type="molecule type" value="Genomic_DNA"/>
</dbReference>
<feature type="transmembrane region" description="Helical" evidence="2">
    <location>
        <begin position="58"/>
        <end position="81"/>
    </location>
</feature>
<sequence length="84" mass="8948">MTGPTEPPDRPGIAEDRDNSRSRSSPDMVVLVACMSVIVLLMLGGFVLYLAWQHPSLAVPLGTAATVITVPVTVFGTILVLTKR</sequence>
<proteinExistence type="predicted"/>
<geneLocation type="plasmid" evidence="3">
    <name>pFRL2</name>
</geneLocation>
<gene>
    <name evidence="3" type="ORF">pFRL2_3</name>
</gene>
<evidence type="ECO:0000313" key="3">
    <source>
        <dbReference type="EMBL" id="AHE38678.1"/>
    </source>
</evidence>
<reference evidence="3" key="1">
    <citation type="submission" date="2013-09" db="EMBL/GenBank/DDBJ databases">
        <title>Complete nucleotide sequence of Streptomyces linear plasmid pFRL2.</title>
        <authorList>
            <person name="Chen Z."/>
            <person name="Fang P."/>
            <person name="Qin Z."/>
        </authorList>
    </citation>
    <scope>NUCLEOTIDE SEQUENCE</scope>
    <source>
        <plasmid evidence="3">pFRL2</plasmid>
    </source>
</reference>
<feature type="transmembrane region" description="Helical" evidence="2">
    <location>
        <begin position="29"/>
        <end position="52"/>
    </location>
</feature>